<protein>
    <submittedName>
        <fullName evidence="3">Uncharacterized protein</fullName>
    </submittedName>
</protein>
<dbReference type="EMBL" id="CM009757">
    <property type="protein sequence ID" value="PUZ38032.1"/>
    <property type="molecule type" value="Genomic_DNA"/>
</dbReference>
<name>A0A2T7C3W6_9POAL</name>
<feature type="domain" description="DUF3615" evidence="1">
    <location>
        <begin position="288"/>
        <end position="391"/>
    </location>
</feature>
<gene>
    <name evidence="3" type="ORF">GQ55_9G164700</name>
</gene>
<dbReference type="OrthoDB" id="683406at2759"/>
<dbReference type="PANTHER" id="PTHR33120">
    <property type="entry name" value="EXPRESSED PROTEIN-RELATED"/>
    <property type="match status" value="1"/>
</dbReference>
<dbReference type="Proteomes" id="UP000244336">
    <property type="component" value="Chromosome 9"/>
</dbReference>
<keyword evidence="4" id="KW-1185">Reference proteome</keyword>
<feature type="domain" description="PIR2-like helical" evidence="2">
    <location>
        <begin position="68"/>
        <end position="181"/>
    </location>
</feature>
<evidence type="ECO:0000313" key="4">
    <source>
        <dbReference type="Proteomes" id="UP000244336"/>
    </source>
</evidence>
<proteinExistence type="predicted"/>
<dbReference type="InterPro" id="IPR046527">
    <property type="entry name" value="PIR2-like_helical"/>
</dbReference>
<dbReference type="Pfam" id="PF20235">
    <property type="entry name" value="PIR2-like_helical"/>
    <property type="match status" value="1"/>
</dbReference>
<dbReference type="PANTHER" id="PTHR33120:SF53">
    <property type="entry name" value="OS03G0697833 PROTEIN"/>
    <property type="match status" value="1"/>
</dbReference>
<organism evidence="3 4">
    <name type="scientific">Panicum hallii var. hallii</name>
    <dbReference type="NCBI Taxonomy" id="1504633"/>
    <lineage>
        <taxon>Eukaryota</taxon>
        <taxon>Viridiplantae</taxon>
        <taxon>Streptophyta</taxon>
        <taxon>Embryophyta</taxon>
        <taxon>Tracheophyta</taxon>
        <taxon>Spermatophyta</taxon>
        <taxon>Magnoliopsida</taxon>
        <taxon>Liliopsida</taxon>
        <taxon>Poales</taxon>
        <taxon>Poaceae</taxon>
        <taxon>PACMAD clade</taxon>
        <taxon>Panicoideae</taxon>
        <taxon>Panicodae</taxon>
        <taxon>Paniceae</taxon>
        <taxon>Panicinae</taxon>
        <taxon>Panicum</taxon>
        <taxon>Panicum sect. Panicum</taxon>
    </lineage>
</organism>
<dbReference type="AlphaFoldDB" id="A0A2T7C3W6"/>
<dbReference type="Pfam" id="PF12274">
    <property type="entry name" value="DUF3615"/>
    <property type="match status" value="1"/>
</dbReference>
<accession>A0A2T7C3W6</accession>
<reference evidence="3 4" key="1">
    <citation type="submission" date="2018-04" db="EMBL/GenBank/DDBJ databases">
        <title>WGS assembly of Panicum hallii var. hallii HAL2.</title>
        <authorList>
            <person name="Lovell J."/>
            <person name="Jenkins J."/>
            <person name="Lowry D."/>
            <person name="Mamidi S."/>
            <person name="Sreedasyam A."/>
            <person name="Weng X."/>
            <person name="Barry K."/>
            <person name="Bonette J."/>
            <person name="Campitelli B."/>
            <person name="Daum C."/>
            <person name="Gordon S."/>
            <person name="Gould B."/>
            <person name="Lipzen A."/>
            <person name="MacQueen A."/>
            <person name="Palacio-Mejia J."/>
            <person name="Plott C."/>
            <person name="Shakirov E."/>
            <person name="Shu S."/>
            <person name="Yoshinaga Y."/>
            <person name="Zane M."/>
            <person name="Rokhsar D."/>
            <person name="Grimwood J."/>
            <person name="Schmutz J."/>
            <person name="Juenger T."/>
        </authorList>
    </citation>
    <scope>NUCLEOTIDE SEQUENCE [LARGE SCALE GENOMIC DNA]</scope>
    <source>
        <strain evidence="4">cv. HAL2</strain>
    </source>
</reference>
<evidence type="ECO:0000313" key="3">
    <source>
        <dbReference type="EMBL" id="PUZ38032.1"/>
    </source>
</evidence>
<dbReference type="Gramene" id="PUZ38032">
    <property type="protein sequence ID" value="PUZ38032"/>
    <property type="gene ID" value="GQ55_9G164700"/>
</dbReference>
<dbReference type="InterPro" id="IPR022059">
    <property type="entry name" value="DUF3615"/>
</dbReference>
<sequence length="391" mass="43276">MEQVSRFLAAEGGSLSCTAIENISGLLTKRRRKLRGLAGVTPPQFHLELTRPPPFVPTKSLQSVLLDRVYGLYLDALARLPAADPRRRYHRSLLKAGHCYGPFRDPVSNIVLNTVWYEAMFPLREELSVAMICSRSLVLVACRSLRGLVAYLRACFDTISEHQAMRYLLFTEADPWGAIEMAREGHAERSTVTVGQESACKAAATAAMHPDPDAVVNFLVSTFPVLPLSLRTEPMALDLQLISQMLMEHCSIPHGAAETVPELSEEGSKVLSWIQSDFKEESFVLAKVNAALKKYTQQTGGPAYELHVICGLNRNVGKSFVWGLHYGPGHMHPRKIQDSHINFLASPADSHSSDAVPILFFAECSNIEDVNDESSCWPIMGHPAKGHCFYC</sequence>
<evidence type="ECO:0000259" key="1">
    <source>
        <dbReference type="Pfam" id="PF12274"/>
    </source>
</evidence>
<evidence type="ECO:0000259" key="2">
    <source>
        <dbReference type="Pfam" id="PF20235"/>
    </source>
</evidence>